<feature type="non-terminal residue" evidence="2">
    <location>
        <position position="1"/>
    </location>
</feature>
<sequence length="79" mass="8617">LLLFLLSGCDFCPLTAEVLRHPPKVGSILFLPNGGRRTAPHSCSVGTALIDYNGTVFAAEFLPERREWNFGGASPEDNR</sequence>
<dbReference type="AlphaFoldDB" id="A0A1A8MK47"/>
<dbReference type="EMBL" id="HAEF01016121">
    <property type="protein sequence ID" value="SBR57280.1"/>
    <property type="molecule type" value="Transcribed_RNA"/>
</dbReference>
<keyword evidence="1" id="KW-0732">Signal</keyword>
<feature type="non-terminal residue" evidence="2">
    <location>
        <position position="79"/>
    </location>
</feature>
<evidence type="ECO:0000256" key="1">
    <source>
        <dbReference type="SAM" id="SignalP"/>
    </source>
</evidence>
<feature type="chain" id="PRO_5008374995" evidence="1">
    <location>
        <begin position="17"/>
        <end position="79"/>
    </location>
</feature>
<accession>A0A1A8MK47</accession>
<name>A0A1A8MK47_9TELE</name>
<feature type="signal peptide" evidence="1">
    <location>
        <begin position="1"/>
        <end position="16"/>
    </location>
</feature>
<evidence type="ECO:0000313" key="2">
    <source>
        <dbReference type="EMBL" id="SBR57280.1"/>
    </source>
</evidence>
<reference evidence="2" key="1">
    <citation type="submission" date="2016-05" db="EMBL/GenBank/DDBJ databases">
        <authorList>
            <person name="Lavstsen T."/>
            <person name="Jespersen J.S."/>
        </authorList>
    </citation>
    <scope>NUCLEOTIDE SEQUENCE</scope>
    <source>
        <tissue evidence="2">Brain</tissue>
    </source>
</reference>
<reference evidence="2" key="2">
    <citation type="submission" date="2016-06" db="EMBL/GenBank/DDBJ databases">
        <title>The genome of a short-lived fish provides insights into sex chromosome evolution and the genetic control of aging.</title>
        <authorList>
            <person name="Reichwald K."/>
            <person name="Felder M."/>
            <person name="Petzold A."/>
            <person name="Koch P."/>
            <person name="Groth M."/>
            <person name="Platzer M."/>
        </authorList>
    </citation>
    <scope>NUCLEOTIDE SEQUENCE</scope>
    <source>
        <tissue evidence="2">Brain</tissue>
    </source>
</reference>
<protein>
    <submittedName>
        <fullName evidence="2">Uncharacterized protein</fullName>
    </submittedName>
</protein>
<gene>
    <name evidence="2" type="primary">Nfu_g_1_017742</name>
</gene>
<organism evidence="2">
    <name type="scientific">Nothobranchius pienaari</name>
    <dbReference type="NCBI Taxonomy" id="704102"/>
    <lineage>
        <taxon>Eukaryota</taxon>
        <taxon>Metazoa</taxon>
        <taxon>Chordata</taxon>
        <taxon>Craniata</taxon>
        <taxon>Vertebrata</taxon>
        <taxon>Euteleostomi</taxon>
        <taxon>Actinopterygii</taxon>
        <taxon>Neopterygii</taxon>
        <taxon>Teleostei</taxon>
        <taxon>Neoteleostei</taxon>
        <taxon>Acanthomorphata</taxon>
        <taxon>Ovalentaria</taxon>
        <taxon>Atherinomorphae</taxon>
        <taxon>Cyprinodontiformes</taxon>
        <taxon>Nothobranchiidae</taxon>
        <taxon>Nothobranchius</taxon>
    </lineage>
</organism>
<proteinExistence type="predicted"/>